<dbReference type="AlphaFoldDB" id="A0A0V1GKQ0"/>
<evidence type="ECO:0000313" key="1">
    <source>
        <dbReference type="EMBL" id="KRY97912.1"/>
    </source>
</evidence>
<organism evidence="2 3">
    <name type="scientific">Trichinella zimbabwensis</name>
    <dbReference type="NCBI Taxonomy" id="268475"/>
    <lineage>
        <taxon>Eukaryota</taxon>
        <taxon>Metazoa</taxon>
        <taxon>Ecdysozoa</taxon>
        <taxon>Nematoda</taxon>
        <taxon>Enoplea</taxon>
        <taxon>Dorylaimia</taxon>
        <taxon>Trichinellida</taxon>
        <taxon>Trichinellidae</taxon>
        <taxon>Trichinella</taxon>
    </lineage>
</organism>
<accession>A0A0V1GKQ0</accession>
<name>A0A0V1GKQ0_9BILA</name>
<evidence type="ECO:0000313" key="2">
    <source>
        <dbReference type="EMBL" id="KRY98853.1"/>
    </source>
</evidence>
<sequence>MIGNSPNLETTYSKTTGQFNGKLSIIFRKTVTAAK</sequence>
<proteinExistence type="predicted"/>
<protein>
    <submittedName>
        <fullName evidence="2">Uncharacterized protein</fullName>
    </submittedName>
</protein>
<dbReference type="EMBL" id="JYDP01001706">
    <property type="protein sequence ID" value="KRY97912.1"/>
    <property type="molecule type" value="Genomic_DNA"/>
</dbReference>
<comment type="caution">
    <text evidence="2">The sequence shown here is derived from an EMBL/GenBank/DDBJ whole genome shotgun (WGS) entry which is preliminary data.</text>
</comment>
<keyword evidence="3" id="KW-1185">Reference proteome</keyword>
<gene>
    <name evidence="2" type="ORF">T11_14537</name>
    <name evidence="1" type="ORF">T11_17884</name>
</gene>
<dbReference type="EMBL" id="JYDP01001139">
    <property type="protein sequence ID" value="KRY98853.1"/>
    <property type="molecule type" value="Genomic_DNA"/>
</dbReference>
<evidence type="ECO:0000313" key="3">
    <source>
        <dbReference type="Proteomes" id="UP000055024"/>
    </source>
</evidence>
<reference evidence="2 3" key="1">
    <citation type="submission" date="2015-01" db="EMBL/GenBank/DDBJ databases">
        <title>Evolution of Trichinella species and genotypes.</title>
        <authorList>
            <person name="Korhonen P.K."/>
            <person name="Edoardo P."/>
            <person name="Giuseppe L.R."/>
            <person name="Gasser R.B."/>
        </authorList>
    </citation>
    <scope>NUCLEOTIDE SEQUENCE [LARGE SCALE GENOMIC DNA]</scope>
    <source>
        <strain evidence="2">ISS1029</strain>
    </source>
</reference>
<dbReference type="Proteomes" id="UP000055024">
    <property type="component" value="Unassembled WGS sequence"/>
</dbReference>